<dbReference type="AlphaFoldDB" id="A0A9Q1C1Y8"/>
<reference evidence="1" key="1">
    <citation type="submission" date="2021-10" db="EMBL/GenBank/DDBJ databases">
        <title>Tropical sea cucumber genome reveals ecological adaptation and Cuvierian tubules defense mechanism.</title>
        <authorList>
            <person name="Chen T."/>
        </authorList>
    </citation>
    <scope>NUCLEOTIDE SEQUENCE</scope>
    <source>
        <strain evidence="1">Nanhai2018</strain>
        <tissue evidence="1">Muscle</tissue>
    </source>
</reference>
<accession>A0A9Q1C1Y8</accession>
<evidence type="ECO:0000313" key="2">
    <source>
        <dbReference type="Proteomes" id="UP001152320"/>
    </source>
</evidence>
<keyword evidence="2" id="KW-1185">Reference proteome</keyword>
<comment type="caution">
    <text evidence="1">The sequence shown here is derived from an EMBL/GenBank/DDBJ whole genome shotgun (WGS) entry which is preliminary data.</text>
</comment>
<dbReference type="OrthoDB" id="8195376at2759"/>
<proteinExistence type="predicted"/>
<name>A0A9Q1C1Y8_HOLLE</name>
<dbReference type="Proteomes" id="UP001152320">
    <property type="component" value="Chromosome 9"/>
</dbReference>
<sequence>MDKIRTPDRFDFESPKLATRWQHWKEEFWLYAELAMEGKDDKVKAKMCLYLMGTKGREIYDTLKPAGAAGNSQPVGEALTISDGYCNQASKWSITEI</sequence>
<gene>
    <name evidence="1" type="ORF">HOLleu_20537</name>
</gene>
<dbReference type="EMBL" id="JAIZAY010000009">
    <property type="protein sequence ID" value="KAJ8036531.1"/>
    <property type="molecule type" value="Genomic_DNA"/>
</dbReference>
<protein>
    <submittedName>
        <fullName evidence="1">Uncharacterized protein</fullName>
    </submittedName>
</protein>
<organism evidence="1 2">
    <name type="scientific">Holothuria leucospilota</name>
    <name type="common">Black long sea cucumber</name>
    <name type="synonym">Mertensiothuria leucospilota</name>
    <dbReference type="NCBI Taxonomy" id="206669"/>
    <lineage>
        <taxon>Eukaryota</taxon>
        <taxon>Metazoa</taxon>
        <taxon>Echinodermata</taxon>
        <taxon>Eleutherozoa</taxon>
        <taxon>Echinozoa</taxon>
        <taxon>Holothuroidea</taxon>
        <taxon>Aspidochirotacea</taxon>
        <taxon>Aspidochirotida</taxon>
        <taxon>Holothuriidae</taxon>
        <taxon>Holothuria</taxon>
    </lineage>
</organism>
<evidence type="ECO:0000313" key="1">
    <source>
        <dbReference type="EMBL" id="KAJ8036531.1"/>
    </source>
</evidence>